<gene>
    <name evidence="1" type="ORF">Goarm_005039</name>
</gene>
<dbReference type="Proteomes" id="UP000593575">
    <property type="component" value="Unassembled WGS sequence"/>
</dbReference>
<evidence type="ECO:0000313" key="2">
    <source>
        <dbReference type="Proteomes" id="UP000593575"/>
    </source>
</evidence>
<name>A0A7J9JYM5_9ROSI</name>
<reference evidence="1 2" key="1">
    <citation type="journal article" date="2019" name="Genome Biol. Evol.">
        <title>Insights into the evolution of the New World diploid cottons (Gossypium, subgenus Houzingenia) based on genome sequencing.</title>
        <authorList>
            <person name="Grover C.E."/>
            <person name="Arick M.A. 2nd"/>
            <person name="Thrash A."/>
            <person name="Conover J.L."/>
            <person name="Sanders W.S."/>
            <person name="Peterson D.G."/>
            <person name="Frelichowski J.E."/>
            <person name="Scheffler J.A."/>
            <person name="Scheffler B.E."/>
            <person name="Wendel J.F."/>
        </authorList>
    </citation>
    <scope>NUCLEOTIDE SEQUENCE [LARGE SCALE GENOMIC DNA]</scope>
    <source>
        <strain evidence="1">6</strain>
        <tissue evidence="1">Leaf</tissue>
    </source>
</reference>
<organism evidence="1 2">
    <name type="scientific">Gossypium armourianum</name>
    <dbReference type="NCBI Taxonomy" id="34283"/>
    <lineage>
        <taxon>Eukaryota</taxon>
        <taxon>Viridiplantae</taxon>
        <taxon>Streptophyta</taxon>
        <taxon>Embryophyta</taxon>
        <taxon>Tracheophyta</taxon>
        <taxon>Spermatophyta</taxon>
        <taxon>Magnoliopsida</taxon>
        <taxon>eudicotyledons</taxon>
        <taxon>Gunneridae</taxon>
        <taxon>Pentapetalae</taxon>
        <taxon>rosids</taxon>
        <taxon>malvids</taxon>
        <taxon>Malvales</taxon>
        <taxon>Malvaceae</taxon>
        <taxon>Malvoideae</taxon>
        <taxon>Gossypium</taxon>
    </lineage>
</organism>
<sequence>MALLLLGDLCVTRMWGGLSVLLDIWAYAQL</sequence>
<comment type="caution">
    <text evidence="1">The sequence shown here is derived from an EMBL/GenBank/DDBJ whole genome shotgun (WGS) entry which is preliminary data.</text>
</comment>
<proteinExistence type="predicted"/>
<keyword evidence="2" id="KW-1185">Reference proteome</keyword>
<dbReference type="AlphaFoldDB" id="A0A7J9JYM5"/>
<accession>A0A7J9JYM5</accession>
<dbReference type="EMBL" id="JABFAE010000010">
    <property type="protein sequence ID" value="MBA0839295.1"/>
    <property type="molecule type" value="Genomic_DNA"/>
</dbReference>
<protein>
    <submittedName>
        <fullName evidence="1">Uncharacterized protein</fullName>
    </submittedName>
</protein>
<evidence type="ECO:0000313" key="1">
    <source>
        <dbReference type="EMBL" id="MBA0839295.1"/>
    </source>
</evidence>